<dbReference type="AlphaFoldDB" id="A0A1G9RLT8"/>
<feature type="domain" description="Lon N-terminal" evidence="2">
    <location>
        <begin position="40"/>
        <end position="235"/>
    </location>
</feature>
<evidence type="ECO:0000256" key="1">
    <source>
        <dbReference type="SAM" id="MobiDB-lite"/>
    </source>
</evidence>
<reference evidence="3 4" key="1">
    <citation type="submission" date="2016-10" db="EMBL/GenBank/DDBJ databases">
        <authorList>
            <person name="de Groot N.N."/>
        </authorList>
    </citation>
    <scope>NUCLEOTIDE SEQUENCE [LARGE SCALE GENOMIC DNA]</scope>
    <source>
        <strain evidence="3 4">DSM 16077</strain>
    </source>
</reference>
<dbReference type="PROSITE" id="PS51787">
    <property type="entry name" value="LON_N"/>
    <property type="match status" value="1"/>
</dbReference>
<keyword evidence="4" id="KW-1185">Reference proteome</keyword>
<dbReference type="InterPro" id="IPR015947">
    <property type="entry name" value="PUA-like_sf"/>
</dbReference>
<dbReference type="PANTHER" id="PTHR46732">
    <property type="entry name" value="ATP-DEPENDENT PROTEASE LA (LON) DOMAIN PROTEIN"/>
    <property type="match status" value="1"/>
</dbReference>
<dbReference type="InterPro" id="IPR046336">
    <property type="entry name" value="Lon_prtase_N_sf"/>
</dbReference>
<dbReference type="InterPro" id="IPR003111">
    <property type="entry name" value="Lon_prtase_N"/>
</dbReference>
<dbReference type="SMART" id="SM00464">
    <property type="entry name" value="LON"/>
    <property type="match status" value="1"/>
</dbReference>
<dbReference type="Pfam" id="PF02190">
    <property type="entry name" value="LON_substr_bdg"/>
    <property type="match status" value="1"/>
</dbReference>
<evidence type="ECO:0000313" key="3">
    <source>
        <dbReference type="EMBL" id="SDM24216.1"/>
    </source>
</evidence>
<proteinExistence type="predicted"/>
<gene>
    <name evidence="3" type="ORF">SAMN04488568_10775</name>
</gene>
<dbReference type="Proteomes" id="UP000199759">
    <property type="component" value="Unassembled WGS sequence"/>
</dbReference>
<dbReference type="SUPFAM" id="SSF88697">
    <property type="entry name" value="PUA domain-like"/>
    <property type="match status" value="1"/>
</dbReference>
<dbReference type="EMBL" id="FNHG01000007">
    <property type="protein sequence ID" value="SDM24216.1"/>
    <property type="molecule type" value="Genomic_DNA"/>
</dbReference>
<protein>
    <recommendedName>
        <fullName evidence="2">Lon N-terminal domain-containing protein</fullName>
    </recommendedName>
</protein>
<name>A0A1G9RLT8_9PROT</name>
<evidence type="ECO:0000313" key="4">
    <source>
        <dbReference type="Proteomes" id="UP000199759"/>
    </source>
</evidence>
<feature type="region of interest" description="Disordered" evidence="1">
    <location>
        <begin position="1"/>
        <end position="20"/>
    </location>
</feature>
<feature type="compositionally biased region" description="Basic residues" evidence="1">
    <location>
        <begin position="1"/>
        <end position="14"/>
    </location>
</feature>
<dbReference type="STRING" id="144026.SAMN04488568_10775"/>
<evidence type="ECO:0000259" key="2">
    <source>
        <dbReference type="PROSITE" id="PS51787"/>
    </source>
</evidence>
<organism evidence="3 4">
    <name type="scientific">Maricaulis salignorans</name>
    <dbReference type="NCBI Taxonomy" id="144026"/>
    <lineage>
        <taxon>Bacteria</taxon>
        <taxon>Pseudomonadati</taxon>
        <taxon>Pseudomonadota</taxon>
        <taxon>Alphaproteobacteria</taxon>
        <taxon>Maricaulales</taxon>
        <taxon>Maricaulaceae</taxon>
        <taxon>Maricaulis</taxon>
    </lineage>
</organism>
<accession>A0A1G9RLT8</accession>
<sequence>MPVRGLRHQGHRNPGHTLGGGARPSYLWNMNETQTLPASLPLFPLAGCILLPGELLPLNVFEPRYLNMVDDARREGGHIGIIQPQSGDAAAPAPGQPALHRVGTAGRIKSFVETRDGRYLLTLAGVSRFALNAEAQAARPYRVGRVDYSGFAQDLAPRPALQGDRSRLIRLLGVWLAGENIQLDWSGLEHMPFEALVDRIAMLAPLPPQTRQDLLEASGSAARAVMIEALVAGLIAARAGGRPQ</sequence>
<dbReference type="PANTHER" id="PTHR46732:SF8">
    <property type="entry name" value="ATP-DEPENDENT PROTEASE LA (LON) DOMAIN PROTEIN"/>
    <property type="match status" value="1"/>
</dbReference>
<dbReference type="Gene3D" id="2.30.130.40">
    <property type="entry name" value="LON domain-like"/>
    <property type="match status" value="1"/>
</dbReference>